<dbReference type="PANTHER" id="PTHR30363">
    <property type="entry name" value="HTH-TYPE TRANSCRIPTIONAL REGULATOR SRLR-RELATED"/>
    <property type="match status" value="1"/>
</dbReference>
<protein>
    <submittedName>
        <fullName evidence="5">DeoR/GlpR family transcriptional regulator of sugar metabolism</fullName>
    </submittedName>
</protein>
<dbReference type="PROSITE" id="PS51000">
    <property type="entry name" value="HTH_DEOR_2"/>
    <property type="match status" value="1"/>
</dbReference>
<dbReference type="AlphaFoldDB" id="A0A7W7VBU3"/>
<dbReference type="SMART" id="SM00420">
    <property type="entry name" value="HTH_DEOR"/>
    <property type="match status" value="1"/>
</dbReference>
<reference evidence="5 6" key="1">
    <citation type="submission" date="2020-08" db="EMBL/GenBank/DDBJ databases">
        <title>Genomic Encyclopedia of Type Strains, Phase III (KMG-III): the genomes of soil and plant-associated and newly described type strains.</title>
        <authorList>
            <person name="Whitman W."/>
        </authorList>
    </citation>
    <scope>NUCLEOTIDE SEQUENCE [LARGE SCALE GENOMIC DNA]</scope>
    <source>
        <strain evidence="5 6">CECT 8960</strain>
    </source>
</reference>
<dbReference type="InterPro" id="IPR036388">
    <property type="entry name" value="WH-like_DNA-bd_sf"/>
</dbReference>
<dbReference type="PROSITE" id="PS00894">
    <property type="entry name" value="HTH_DEOR_1"/>
    <property type="match status" value="1"/>
</dbReference>
<dbReference type="Proteomes" id="UP000520767">
    <property type="component" value="Unassembled WGS sequence"/>
</dbReference>
<dbReference type="Pfam" id="PF00455">
    <property type="entry name" value="DeoRC"/>
    <property type="match status" value="1"/>
</dbReference>
<evidence type="ECO:0000313" key="5">
    <source>
        <dbReference type="EMBL" id="MBB4904483.1"/>
    </source>
</evidence>
<keyword evidence="3" id="KW-0804">Transcription</keyword>
<name>A0A7W7VBU3_9PSEU</name>
<dbReference type="GO" id="GO:0003700">
    <property type="term" value="F:DNA-binding transcription factor activity"/>
    <property type="evidence" value="ECO:0007669"/>
    <property type="project" value="InterPro"/>
</dbReference>
<comment type="caution">
    <text evidence="5">The sequence shown here is derived from an EMBL/GenBank/DDBJ whole genome shotgun (WGS) entry which is preliminary data.</text>
</comment>
<dbReference type="InterPro" id="IPR050313">
    <property type="entry name" value="Carb_Metab_HTH_regulators"/>
</dbReference>
<dbReference type="InterPro" id="IPR037171">
    <property type="entry name" value="NagB/RpiA_transferase-like"/>
</dbReference>
<dbReference type="SUPFAM" id="SSF100950">
    <property type="entry name" value="NagB/RpiA/CoA transferase-like"/>
    <property type="match status" value="1"/>
</dbReference>
<proteinExistence type="predicted"/>
<dbReference type="Pfam" id="PF08220">
    <property type="entry name" value="HTH_DeoR"/>
    <property type="match status" value="1"/>
</dbReference>
<evidence type="ECO:0000256" key="2">
    <source>
        <dbReference type="ARBA" id="ARBA00023125"/>
    </source>
</evidence>
<accession>A0A7W7VBU3</accession>
<dbReference type="Gene3D" id="3.30.750.70">
    <property type="entry name" value="4-hydroxybutyrate coenzyme like domains"/>
    <property type="match status" value="1"/>
</dbReference>
<gene>
    <name evidence="5" type="ORF">FHR82_000693</name>
</gene>
<evidence type="ECO:0000256" key="1">
    <source>
        <dbReference type="ARBA" id="ARBA00023015"/>
    </source>
</evidence>
<dbReference type="SUPFAM" id="SSF46785">
    <property type="entry name" value="Winged helix' DNA-binding domain"/>
    <property type="match status" value="1"/>
</dbReference>
<dbReference type="PRINTS" id="PR00037">
    <property type="entry name" value="HTHLACR"/>
</dbReference>
<evidence type="ECO:0000256" key="3">
    <source>
        <dbReference type="ARBA" id="ARBA00023163"/>
    </source>
</evidence>
<dbReference type="Gene3D" id="1.10.10.10">
    <property type="entry name" value="Winged helix-like DNA-binding domain superfamily/Winged helix DNA-binding domain"/>
    <property type="match status" value="1"/>
</dbReference>
<dbReference type="InterPro" id="IPR014036">
    <property type="entry name" value="DeoR-like_C"/>
</dbReference>
<dbReference type="SMART" id="SM01134">
    <property type="entry name" value="DeoRC"/>
    <property type="match status" value="1"/>
</dbReference>
<organism evidence="5 6">
    <name type="scientific">Actinophytocola algeriensis</name>
    <dbReference type="NCBI Taxonomy" id="1768010"/>
    <lineage>
        <taxon>Bacteria</taxon>
        <taxon>Bacillati</taxon>
        <taxon>Actinomycetota</taxon>
        <taxon>Actinomycetes</taxon>
        <taxon>Pseudonocardiales</taxon>
        <taxon>Pseudonocardiaceae</taxon>
    </lineage>
</organism>
<dbReference type="PANTHER" id="PTHR30363:SF44">
    <property type="entry name" value="AGA OPERON TRANSCRIPTIONAL REPRESSOR-RELATED"/>
    <property type="match status" value="1"/>
</dbReference>
<keyword evidence="1" id="KW-0805">Transcription regulation</keyword>
<evidence type="ECO:0000313" key="6">
    <source>
        <dbReference type="Proteomes" id="UP000520767"/>
    </source>
</evidence>
<dbReference type="RefSeq" id="WP_184808732.1">
    <property type="nucleotide sequence ID" value="NZ_JACHJQ010000001.1"/>
</dbReference>
<sequence length="264" mass="26930">MVMFVFAAERRQRILDLVRSSGAISLRELARQVETSEVTVRRDLRALAAQGLLDRHHGGAALPGGLSHEPTYSEKALVAADAKAAIAGLAADLVSDGDAIVVGAGTTTQAFAARLTRHAELTVVTNSLLVATGLAGARGVDVVMTGGSLRGSIHALVGGTTEQALATVQGTRAFISGNGLTAARGLSTPNLTVAGVDRALAAAADEVIVLADHTKIGTEALLQTVAPEDIQHVVTDDASDPAELEALRELGIMVHVAATAANAS</sequence>
<dbReference type="InterPro" id="IPR036390">
    <property type="entry name" value="WH_DNA-bd_sf"/>
</dbReference>
<feature type="domain" description="HTH deoR-type" evidence="4">
    <location>
        <begin position="7"/>
        <end position="62"/>
    </location>
</feature>
<dbReference type="InterPro" id="IPR001034">
    <property type="entry name" value="DeoR_HTH"/>
</dbReference>
<dbReference type="EMBL" id="JACHJQ010000001">
    <property type="protein sequence ID" value="MBB4904483.1"/>
    <property type="molecule type" value="Genomic_DNA"/>
</dbReference>
<dbReference type="InterPro" id="IPR018356">
    <property type="entry name" value="Tscrpt_reg_HTH_DeoR_CS"/>
</dbReference>
<keyword evidence="6" id="KW-1185">Reference proteome</keyword>
<evidence type="ECO:0000259" key="4">
    <source>
        <dbReference type="PROSITE" id="PS51000"/>
    </source>
</evidence>
<dbReference type="GO" id="GO:0003677">
    <property type="term" value="F:DNA binding"/>
    <property type="evidence" value="ECO:0007669"/>
    <property type="project" value="UniProtKB-KW"/>
</dbReference>
<keyword evidence="2" id="KW-0238">DNA-binding</keyword>